<gene>
    <name evidence="1" type="primary">Acey_s0911.g3006</name>
    <name evidence="1" type="ORF">Y032_0911g3006</name>
</gene>
<keyword evidence="2" id="KW-1185">Reference proteome</keyword>
<evidence type="ECO:0000313" key="1">
    <source>
        <dbReference type="EMBL" id="EYC36300.1"/>
    </source>
</evidence>
<proteinExistence type="predicted"/>
<dbReference type="EMBL" id="JARK01000511">
    <property type="protein sequence ID" value="EYC36300.1"/>
    <property type="molecule type" value="Genomic_DNA"/>
</dbReference>
<accession>A0A016W9J2</accession>
<dbReference type="Proteomes" id="UP000024635">
    <property type="component" value="Unassembled WGS sequence"/>
</dbReference>
<comment type="caution">
    <text evidence="1">The sequence shown here is derived from an EMBL/GenBank/DDBJ whole genome shotgun (WGS) entry which is preliminary data.</text>
</comment>
<dbReference type="AlphaFoldDB" id="A0A016W9J2"/>
<evidence type="ECO:0000313" key="2">
    <source>
        <dbReference type="Proteomes" id="UP000024635"/>
    </source>
</evidence>
<name>A0A016W9J2_9BILA</name>
<organism evidence="1 2">
    <name type="scientific">Ancylostoma ceylanicum</name>
    <dbReference type="NCBI Taxonomy" id="53326"/>
    <lineage>
        <taxon>Eukaryota</taxon>
        <taxon>Metazoa</taxon>
        <taxon>Ecdysozoa</taxon>
        <taxon>Nematoda</taxon>
        <taxon>Chromadorea</taxon>
        <taxon>Rhabditida</taxon>
        <taxon>Rhabditina</taxon>
        <taxon>Rhabditomorpha</taxon>
        <taxon>Strongyloidea</taxon>
        <taxon>Ancylostomatidae</taxon>
        <taxon>Ancylostomatinae</taxon>
        <taxon>Ancylostoma</taxon>
    </lineage>
</organism>
<reference evidence="2" key="1">
    <citation type="journal article" date="2015" name="Nat. Genet.">
        <title>The genome and transcriptome of the zoonotic hookworm Ancylostoma ceylanicum identify infection-specific gene families.</title>
        <authorList>
            <person name="Schwarz E.M."/>
            <person name="Hu Y."/>
            <person name="Antoshechkin I."/>
            <person name="Miller M.M."/>
            <person name="Sternberg P.W."/>
            <person name="Aroian R.V."/>
        </authorList>
    </citation>
    <scope>NUCLEOTIDE SEQUENCE</scope>
    <source>
        <strain evidence="2">HY135</strain>
    </source>
</reference>
<sequence length="69" mass="7689">MHRNLRQLLPARDQLGLDPSLRIPRKNVLTTVFTTGPGFTFSIVTNVTVVEKREYLGATDIASIHDPSI</sequence>
<protein>
    <submittedName>
        <fullName evidence="1">Uncharacterized protein</fullName>
    </submittedName>
</protein>